<keyword evidence="1" id="KW-0472">Membrane</keyword>
<dbReference type="RefSeq" id="WP_137642027.1">
    <property type="nucleotide sequence ID" value="NZ_BJEA01000004.1"/>
</dbReference>
<evidence type="ECO:0000256" key="1">
    <source>
        <dbReference type="SAM" id="Phobius"/>
    </source>
</evidence>
<protein>
    <recommendedName>
        <fullName evidence="4">Integral membrane protein</fullName>
    </recommendedName>
</protein>
<evidence type="ECO:0000313" key="2">
    <source>
        <dbReference type="EMBL" id="MFB9770201.1"/>
    </source>
</evidence>
<sequence length="94" mass="10214">MITLLLIVYTLIAAGLGAYLLAHQSRPFLLFDPNRSLTVKHVARYGGSLMLVVALASAYSIFDQNTMLIALVLASGCLIMMAVGLLLISFMQIR</sequence>
<evidence type="ECO:0000313" key="3">
    <source>
        <dbReference type="Proteomes" id="UP001589691"/>
    </source>
</evidence>
<accession>A0ABV5WXH4</accession>
<name>A0ABV5WXH4_9LACO</name>
<feature type="transmembrane region" description="Helical" evidence="1">
    <location>
        <begin position="6"/>
        <end position="22"/>
    </location>
</feature>
<feature type="transmembrane region" description="Helical" evidence="1">
    <location>
        <begin position="68"/>
        <end position="90"/>
    </location>
</feature>
<dbReference type="EMBL" id="JBHLZY010000025">
    <property type="protein sequence ID" value="MFB9770201.1"/>
    <property type="molecule type" value="Genomic_DNA"/>
</dbReference>
<reference evidence="2 3" key="1">
    <citation type="submission" date="2024-09" db="EMBL/GenBank/DDBJ databases">
        <authorList>
            <person name="Sun Q."/>
            <person name="Mori K."/>
        </authorList>
    </citation>
    <scope>NUCLEOTIDE SEQUENCE [LARGE SCALE GENOMIC DNA]</scope>
    <source>
        <strain evidence="2 3">TBRC 4576</strain>
    </source>
</reference>
<comment type="caution">
    <text evidence="2">The sequence shown here is derived from an EMBL/GenBank/DDBJ whole genome shotgun (WGS) entry which is preliminary data.</text>
</comment>
<keyword evidence="1" id="KW-0812">Transmembrane</keyword>
<dbReference type="Proteomes" id="UP001589691">
    <property type="component" value="Unassembled WGS sequence"/>
</dbReference>
<keyword evidence="3" id="KW-1185">Reference proteome</keyword>
<gene>
    <name evidence="2" type="ORF">ACFFLI_10035</name>
</gene>
<proteinExistence type="predicted"/>
<feature type="transmembrane region" description="Helical" evidence="1">
    <location>
        <begin position="42"/>
        <end position="62"/>
    </location>
</feature>
<keyword evidence="1" id="KW-1133">Transmembrane helix</keyword>
<evidence type="ECO:0008006" key="4">
    <source>
        <dbReference type="Google" id="ProtNLM"/>
    </source>
</evidence>
<organism evidence="2 3">
    <name type="scientific">Lactiplantibacillus modestisalitolerans</name>
    <dbReference type="NCBI Taxonomy" id="1457219"/>
    <lineage>
        <taxon>Bacteria</taxon>
        <taxon>Bacillati</taxon>
        <taxon>Bacillota</taxon>
        <taxon>Bacilli</taxon>
        <taxon>Lactobacillales</taxon>
        <taxon>Lactobacillaceae</taxon>
        <taxon>Lactiplantibacillus</taxon>
    </lineage>
</organism>